<feature type="compositionally biased region" description="Basic and acidic residues" evidence="1">
    <location>
        <begin position="94"/>
        <end position="103"/>
    </location>
</feature>
<reference evidence="3" key="1">
    <citation type="submission" date="2023-06" db="EMBL/GenBank/DDBJ databases">
        <title>Genome-scale phylogeny and comparative genomics of the fungal order Sordariales.</title>
        <authorList>
            <consortium name="Lawrence Berkeley National Laboratory"/>
            <person name="Hensen N."/>
            <person name="Bonometti L."/>
            <person name="Westerberg I."/>
            <person name="Brannstrom I.O."/>
            <person name="Guillou S."/>
            <person name="Cros-Aarteil S."/>
            <person name="Calhoun S."/>
            <person name="Haridas S."/>
            <person name="Kuo A."/>
            <person name="Mondo S."/>
            <person name="Pangilinan J."/>
            <person name="Riley R."/>
            <person name="LaButti K."/>
            <person name="Andreopoulos B."/>
            <person name="Lipzen A."/>
            <person name="Chen C."/>
            <person name="Yanf M."/>
            <person name="Daum C."/>
            <person name="Ng V."/>
            <person name="Clum A."/>
            <person name="Steindorff A."/>
            <person name="Ohm R."/>
            <person name="Martin F."/>
            <person name="Silar P."/>
            <person name="Natvig D."/>
            <person name="Lalanne C."/>
            <person name="Gautier V."/>
            <person name="Ament-velasquez S.L."/>
            <person name="Kruys A."/>
            <person name="Hutchinson M.I."/>
            <person name="Powell A.J."/>
            <person name="Barry K."/>
            <person name="Miller A.N."/>
            <person name="Grigoriev I.V."/>
            <person name="Debuchy R."/>
            <person name="Gladieux P."/>
            <person name="Thoren M.H."/>
            <person name="Johannesson H."/>
        </authorList>
    </citation>
    <scope>NUCLEOTIDE SEQUENCE</scope>
    <source>
        <strain evidence="3">SMH3391-2</strain>
    </source>
</reference>
<dbReference type="Proteomes" id="UP001174934">
    <property type="component" value="Unassembled WGS sequence"/>
</dbReference>
<keyword evidence="2" id="KW-0472">Membrane</keyword>
<gene>
    <name evidence="3" type="ORF">B0T17DRAFT_504720</name>
</gene>
<dbReference type="EMBL" id="JAULSR010000001">
    <property type="protein sequence ID" value="KAK0637375.1"/>
    <property type="molecule type" value="Genomic_DNA"/>
</dbReference>
<sequence>MSCRCRNRGRWWSIRCRAYPTTAKPPYSYTSTCHEPFLLGIDNKRPTIPHTLGCTRHLGIVVLYEYMSSTSQARQMGAISRRIQRIPDVCATQRPKERDDHKNRPARSTSDNIAMSVLLDLSARLRRSRGNPLAKRREKETNPGILQLARISPPRTCKRASKSSGNQNTIGLHGLAVCICDIAVIVHLFMGGGGGGGGVSIALGSHVSVDGSDTCLDSPR</sequence>
<proteinExistence type="predicted"/>
<name>A0AA39XPG9_9PEZI</name>
<accession>A0AA39XPG9</accession>
<evidence type="ECO:0000313" key="3">
    <source>
        <dbReference type="EMBL" id="KAK0637375.1"/>
    </source>
</evidence>
<protein>
    <submittedName>
        <fullName evidence="3">Uncharacterized protein</fullName>
    </submittedName>
</protein>
<feature type="region of interest" description="Disordered" evidence="1">
    <location>
        <begin position="88"/>
        <end position="109"/>
    </location>
</feature>
<keyword evidence="2" id="KW-1133">Transmembrane helix</keyword>
<organism evidence="3 4">
    <name type="scientific">Bombardia bombarda</name>
    <dbReference type="NCBI Taxonomy" id="252184"/>
    <lineage>
        <taxon>Eukaryota</taxon>
        <taxon>Fungi</taxon>
        <taxon>Dikarya</taxon>
        <taxon>Ascomycota</taxon>
        <taxon>Pezizomycotina</taxon>
        <taxon>Sordariomycetes</taxon>
        <taxon>Sordariomycetidae</taxon>
        <taxon>Sordariales</taxon>
        <taxon>Lasiosphaeriaceae</taxon>
        <taxon>Bombardia</taxon>
    </lineage>
</organism>
<comment type="caution">
    <text evidence="3">The sequence shown here is derived from an EMBL/GenBank/DDBJ whole genome shotgun (WGS) entry which is preliminary data.</text>
</comment>
<keyword evidence="4" id="KW-1185">Reference proteome</keyword>
<evidence type="ECO:0000256" key="2">
    <source>
        <dbReference type="SAM" id="Phobius"/>
    </source>
</evidence>
<evidence type="ECO:0000313" key="4">
    <source>
        <dbReference type="Proteomes" id="UP001174934"/>
    </source>
</evidence>
<dbReference type="AlphaFoldDB" id="A0AA39XPG9"/>
<feature type="transmembrane region" description="Helical" evidence="2">
    <location>
        <begin position="170"/>
        <end position="190"/>
    </location>
</feature>
<evidence type="ECO:0000256" key="1">
    <source>
        <dbReference type="SAM" id="MobiDB-lite"/>
    </source>
</evidence>
<keyword evidence="2" id="KW-0812">Transmembrane</keyword>